<protein>
    <submittedName>
        <fullName evidence="8">M20/M25/M40 family metallo-hydrolase</fullName>
    </submittedName>
</protein>
<proteinExistence type="inferred from homology"/>
<keyword evidence="5" id="KW-0862">Zinc</keyword>
<dbReference type="InterPro" id="IPR036264">
    <property type="entry name" value="Bact_exopeptidase_dim_dom"/>
</dbReference>
<organism evidence="8 9">
    <name type="scientific">Sphingomonas citri</name>
    <dbReference type="NCBI Taxonomy" id="2862499"/>
    <lineage>
        <taxon>Bacteria</taxon>
        <taxon>Pseudomonadati</taxon>
        <taxon>Pseudomonadota</taxon>
        <taxon>Alphaproteobacteria</taxon>
        <taxon>Sphingomonadales</taxon>
        <taxon>Sphingomonadaceae</taxon>
        <taxon>Sphingomonas</taxon>
    </lineage>
</organism>
<dbReference type="EMBL" id="JAHXZN010000002">
    <property type="protein sequence ID" value="MBW6531156.1"/>
    <property type="molecule type" value="Genomic_DNA"/>
</dbReference>
<name>A0ABS7BNM3_9SPHN</name>
<accession>A0ABS7BNM3</accession>
<evidence type="ECO:0000256" key="1">
    <source>
        <dbReference type="ARBA" id="ARBA00006247"/>
    </source>
</evidence>
<dbReference type="InterPro" id="IPR047177">
    <property type="entry name" value="Pept_M20A"/>
</dbReference>
<dbReference type="PANTHER" id="PTHR45962:SF1">
    <property type="entry name" value="N-FATTY-ACYL-AMINO ACID SYNTHASE_HYDROLASE PM20D1"/>
    <property type="match status" value="1"/>
</dbReference>
<evidence type="ECO:0000256" key="5">
    <source>
        <dbReference type="ARBA" id="ARBA00022833"/>
    </source>
</evidence>
<feature type="chain" id="PRO_5045487168" evidence="6">
    <location>
        <begin position="24"/>
        <end position="469"/>
    </location>
</feature>
<dbReference type="Pfam" id="PF07687">
    <property type="entry name" value="M20_dimer"/>
    <property type="match status" value="1"/>
</dbReference>
<gene>
    <name evidence="8" type="ORF">KZ820_10450</name>
</gene>
<keyword evidence="2" id="KW-0645">Protease</keyword>
<sequence length="469" mass="49947">MAIGRNLFLLGAALALITTPGLAQTPSSDTAAIGSDAQALDIAKRAIAFRSVAGAGNQTPQLAAYLKSVLVAGGFADSDVTITPVDDTAYLVARWRGSDPSAKPLVVSGHIDVVEAKPADWQRDPFTPVVENGYLYGRGATDMKLDAAVAMTALLRMKHAGFKPRRDIVLEFSGDEETRMKTSALIAEQLKNAELVINIDGGGGRFAEDGKPQFFTWNGAEKTYADFELTVTNPGGHSSAPRPQNAINQLSAALVRIGQYRFTPQLSDVTRTFFREAAKQKTGELAAAMRAFAENPKDEKAIAVLAADPAYVGQIGTTCVSTMVSGGHALNALPQRATANINCRIFPGVKPAEVMATLKQVAAEPALTIRDVSEGSVANDASPMRPDFVAAVTRAVGKAWPGVPVFPSMSAGASDSMWFRYHHVPSYGASPTFIKESDDFSHGLNERTEVRNIAPGIRYYVSLFGDLAK</sequence>
<dbReference type="Gene3D" id="1.10.150.900">
    <property type="match status" value="1"/>
</dbReference>
<comment type="similarity">
    <text evidence="1">Belongs to the peptidase M20A family.</text>
</comment>
<dbReference type="Pfam" id="PF01546">
    <property type="entry name" value="Peptidase_M20"/>
    <property type="match status" value="1"/>
</dbReference>
<dbReference type="Proteomes" id="UP000759103">
    <property type="component" value="Unassembled WGS sequence"/>
</dbReference>
<dbReference type="NCBIfam" id="NF006596">
    <property type="entry name" value="PRK09133.1"/>
    <property type="match status" value="1"/>
</dbReference>
<keyword evidence="3" id="KW-0479">Metal-binding</keyword>
<dbReference type="RefSeq" id="WP_219748536.1">
    <property type="nucleotide sequence ID" value="NZ_JAHXZN010000002.1"/>
</dbReference>
<dbReference type="Gene3D" id="3.30.70.360">
    <property type="match status" value="1"/>
</dbReference>
<evidence type="ECO:0000256" key="3">
    <source>
        <dbReference type="ARBA" id="ARBA00022723"/>
    </source>
</evidence>
<evidence type="ECO:0000256" key="4">
    <source>
        <dbReference type="ARBA" id="ARBA00022801"/>
    </source>
</evidence>
<dbReference type="PANTHER" id="PTHR45962">
    <property type="entry name" value="N-FATTY-ACYL-AMINO ACID SYNTHASE/HYDROLASE PM20D1"/>
    <property type="match status" value="1"/>
</dbReference>
<dbReference type="Gene3D" id="3.40.630.10">
    <property type="entry name" value="Zn peptidases"/>
    <property type="match status" value="1"/>
</dbReference>
<reference evidence="8 9" key="1">
    <citation type="submission" date="2021-07" db="EMBL/GenBank/DDBJ databases">
        <title>Sphingomonas sp.</title>
        <authorList>
            <person name="Feng G."/>
            <person name="Li J."/>
            <person name="Pan M."/>
        </authorList>
    </citation>
    <scope>NUCLEOTIDE SEQUENCE [LARGE SCALE GENOMIC DNA]</scope>
    <source>
        <strain evidence="8 9">RRHST34</strain>
    </source>
</reference>
<dbReference type="SUPFAM" id="SSF55031">
    <property type="entry name" value="Bacterial exopeptidase dimerisation domain"/>
    <property type="match status" value="1"/>
</dbReference>
<evidence type="ECO:0000259" key="7">
    <source>
        <dbReference type="Pfam" id="PF07687"/>
    </source>
</evidence>
<evidence type="ECO:0000313" key="9">
    <source>
        <dbReference type="Proteomes" id="UP000759103"/>
    </source>
</evidence>
<keyword evidence="4" id="KW-0378">Hydrolase</keyword>
<dbReference type="SUPFAM" id="SSF53187">
    <property type="entry name" value="Zn-dependent exopeptidases"/>
    <property type="match status" value="1"/>
</dbReference>
<dbReference type="InterPro" id="IPR002933">
    <property type="entry name" value="Peptidase_M20"/>
</dbReference>
<evidence type="ECO:0000256" key="6">
    <source>
        <dbReference type="SAM" id="SignalP"/>
    </source>
</evidence>
<evidence type="ECO:0000313" key="8">
    <source>
        <dbReference type="EMBL" id="MBW6531156.1"/>
    </source>
</evidence>
<evidence type="ECO:0000256" key="2">
    <source>
        <dbReference type="ARBA" id="ARBA00022670"/>
    </source>
</evidence>
<keyword evidence="9" id="KW-1185">Reference proteome</keyword>
<dbReference type="InterPro" id="IPR011650">
    <property type="entry name" value="Peptidase_M20_dimer"/>
</dbReference>
<feature type="signal peptide" evidence="6">
    <location>
        <begin position="1"/>
        <end position="23"/>
    </location>
</feature>
<keyword evidence="6" id="KW-0732">Signal</keyword>
<comment type="caution">
    <text evidence="8">The sequence shown here is derived from an EMBL/GenBank/DDBJ whole genome shotgun (WGS) entry which is preliminary data.</text>
</comment>
<feature type="domain" description="Peptidase M20 dimerisation" evidence="7">
    <location>
        <begin position="220"/>
        <end position="366"/>
    </location>
</feature>